<dbReference type="Pfam" id="PF13424">
    <property type="entry name" value="TPR_12"/>
    <property type="match status" value="2"/>
</dbReference>
<dbReference type="SUPFAM" id="SSF48452">
    <property type="entry name" value="TPR-like"/>
    <property type="match status" value="2"/>
</dbReference>
<dbReference type="InterPro" id="IPR011990">
    <property type="entry name" value="TPR-like_helical_dom_sf"/>
</dbReference>
<dbReference type="InterPro" id="IPR002182">
    <property type="entry name" value="NB-ARC"/>
</dbReference>
<feature type="domain" description="HTH cro/C1-type" evidence="4">
    <location>
        <begin position="9"/>
        <end position="64"/>
    </location>
</feature>
<dbReference type="SMART" id="SM00028">
    <property type="entry name" value="TPR"/>
    <property type="match status" value="6"/>
</dbReference>
<feature type="coiled-coil region" evidence="2">
    <location>
        <begin position="305"/>
        <end position="332"/>
    </location>
</feature>
<sequence length="789" mass="84898">MESQFAALLRRHRQASGLTQDELADRCGLSQEAISTLERGTRRHPQRSTLLALADALELDPDQRAALEAAASRRGRRTSAREAPKASVRPRQLPLAAGDFTGRATELRQIADHLSTTDRDAAVVAVTGMGGIGKTTLAVHAAHAASGRFDDGQLYLDLRGFGHGSPLEPLEALTAILSTLGVASEELPTNLGAAVARYRTLAAKRRFLFVVDNALDAAQVQPLLPVTAGSAAIVTSRRSLSGLDGLHLQLGVPPVGESIELLQTVAGRDFGLEPAAADVVDQCGGLPLAVRMAGARLASRPNWPVRHLADRLADERRRLDELEIDHAGVRATLALSIEQLATSEDPLDVRAARYFALLGLADGPDLSVRLVAALADSSEDEAGTVLGRLVDVHLLSSQGTGQYRLHDLLRVSAMEYAEQVITQAERATARDRWLERVLAVVWRASEFATHGQTRETWLDPAWLKPSQDLTSEAEVFAWLDAEQPALVDTVRRTAVDSPAVAIRLAIGLNAYCAERKLWLDWLHVNEAVVELVAAGNDPIAEGVVRHDLGAAQAELGQFELASEHLRLALAAADRSADHGLQVLCLSSLSHALERLGRYAEGIPYAERARRLGLRIGHPGRTAYACLALGMLYLKTGDTGRARDRFDEALALGAAAGPRGDHGMIALNIGVAYREAGQYGTAAGALQQSLALFRAADRPLAEAEALNELGVLAFALGNHSEAVLHYSEGLAIAGQYGDWLREATIRRHLGEVHQAQGHPTEARREWRLALTIHQSHGIRATTLEELLAAR</sequence>
<dbReference type="SUPFAM" id="SSF47413">
    <property type="entry name" value="lambda repressor-like DNA-binding domains"/>
    <property type="match status" value="1"/>
</dbReference>
<dbReference type="Gene3D" id="1.10.8.430">
    <property type="entry name" value="Helical domain of apoptotic protease-activating factors"/>
    <property type="match status" value="1"/>
</dbReference>
<dbReference type="Gene3D" id="3.40.50.300">
    <property type="entry name" value="P-loop containing nucleotide triphosphate hydrolases"/>
    <property type="match status" value="1"/>
</dbReference>
<organism evidence="5 6">
    <name type="scientific">Kribbella deserti</name>
    <dbReference type="NCBI Taxonomy" id="1926257"/>
    <lineage>
        <taxon>Bacteria</taxon>
        <taxon>Bacillati</taxon>
        <taxon>Actinomycetota</taxon>
        <taxon>Actinomycetes</taxon>
        <taxon>Propionibacteriales</taxon>
        <taxon>Kribbellaceae</taxon>
        <taxon>Kribbella</taxon>
    </lineage>
</organism>
<dbReference type="PANTHER" id="PTHR47691">
    <property type="entry name" value="REGULATOR-RELATED"/>
    <property type="match status" value="1"/>
</dbReference>
<dbReference type="InterPro" id="IPR027417">
    <property type="entry name" value="P-loop_NTPase"/>
</dbReference>
<dbReference type="Pfam" id="PF00931">
    <property type="entry name" value="NB-ARC"/>
    <property type="match status" value="1"/>
</dbReference>
<dbReference type="PRINTS" id="PR00364">
    <property type="entry name" value="DISEASERSIST"/>
</dbReference>
<dbReference type="PROSITE" id="PS50005">
    <property type="entry name" value="TPR"/>
    <property type="match status" value="1"/>
</dbReference>
<dbReference type="RefSeq" id="WP_380048783.1">
    <property type="nucleotide sequence ID" value="NZ_JBHLTC010000019.1"/>
</dbReference>
<name>A0ABV6QMM1_9ACTN</name>
<dbReference type="InterPro" id="IPR042197">
    <property type="entry name" value="Apaf_helical"/>
</dbReference>
<dbReference type="Proteomes" id="UP001589890">
    <property type="component" value="Unassembled WGS sequence"/>
</dbReference>
<reference evidence="5 6" key="1">
    <citation type="submission" date="2024-09" db="EMBL/GenBank/DDBJ databases">
        <authorList>
            <person name="Sun Q."/>
            <person name="Mori K."/>
        </authorList>
    </citation>
    <scope>NUCLEOTIDE SEQUENCE [LARGE SCALE GENOMIC DNA]</scope>
    <source>
        <strain evidence="5 6">CGMCC 1.15906</strain>
    </source>
</reference>
<keyword evidence="1" id="KW-0802">TPR repeat</keyword>
<keyword evidence="2" id="KW-0175">Coiled coil</keyword>
<dbReference type="PROSITE" id="PS50943">
    <property type="entry name" value="HTH_CROC1"/>
    <property type="match status" value="1"/>
</dbReference>
<evidence type="ECO:0000256" key="1">
    <source>
        <dbReference type="PROSITE-ProRule" id="PRU00339"/>
    </source>
</evidence>
<dbReference type="Gene3D" id="1.10.260.40">
    <property type="entry name" value="lambda repressor-like DNA-binding domains"/>
    <property type="match status" value="1"/>
</dbReference>
<dbReference type="Gene3D" id="1.25.40.10">
    <property type="entry name" value="Tetratricopeptide repeat domain"/>
    <property type="match status" value="2"/>
</dbReference>
<dbReference type="SMART" id="SM00530">
    <property type="entry name" value="HTH_XRE"/>
    <property type="match status" value="1"/>
</dbReference>
<feature type="region of interest" description="Disordered" evidence="3">
    <location>
        <begin position="68"/>
        <end position="89"/>
    </location>
</feature>
<protein>
    <submittedName>
        <fullName evidence="5">Tetratricopeptide repeat protein</fullName>
    </submittedName>
</protein>
<feature type="repeat" description="TPR" evidence="1">
    <location>
        <begin position="622"/>
        <end position="655"/>
    </location>
</feature>
<evidence type="ECO:0000256" key="3">
    <source>
        <dbReference type="SAM" id="MobiDB-lite"/>
    </source>
</evidence>
<dbReference type="Pfam" id="PF13560">
    <property type="entry name" value="HTH_31"/>
    <property type="match status" value="1"/>
</dbReference>
<gene>
    <name evidence="5" type="ORF">ACFFGN_17535</name>
</gene>
<accession>A0ABV6QMM1</accession>
<evidence type="ECO:0000313" key="5">
    <source>
        <dbReference type="EMBL" id="MFC0625884.1"/>
    </source>
</evidence>
<evidence type="ECO:0000313" key="6">
    <source>
        <dbReference type="Proteomes" id="UP001589890"/>
    </source>
</evidence>
<dbReference type="SUPFAM" id="SSF52540">
    <property type="entry name" value="P-loop containing nucleoside triphosphate hydrolases"/>
    <property type="match status" value="1"/>
</dbReference>
<dbReference type="InterPro" id="IPR010982">
    <property type="entry name" value="Lambda_DNA-bd_dom_sf"/>
</dbReference>
<keyword evidence="6" id="KW-1185">Reference proteome</keyword>
<dbReference type="EMBL" id="JBHLTC010000019">
    <property type="protein sequence ID" value="MFC0625884.1"/>
    <property type="molecule type" value="Genomic_DNA"/>
</dbReference>
<evidence type="ECO:0000259" key="4">
    <source>
        <dbReference type="PROSITE" id="PS50943"/>
    </source>
</evidence>
<comment type="caution">
    <text evidence="5">The sequence shown here is derived from an EMBL/GenBank/DDBJ whole genome shotgun (WGS) entry which is preliminary data.</text>
</comment>
<proteinExistence type="predicted"/>
<dbReference type="CDD" id="cd00093">
    <property type="entry name" value="HTH_XRE"/>
    <property type="match status" value="1"/>
</dbReference>
<dbReference type="InterPro" id="IPR019734">
    <property type="entry name" value="TPR_rpt"/>
</dbReference>
<dbReference type="InterPro" id="IPR001387">
    <property type="entry name" value="Cro/C1-type_HTH"/>
</dbReference>
<evidence type="ECO:0000256" key="2">
    <source>
        <dbReference type="SAM" id="Coils"/>
    </source>
</evidence>
<dbReference type="PANTHER" id="PTHR47691:SF3">
    <property type="entry name" value="HTH-TYPE TRANSCRIPTIONAL REGULATOR RV0890C-RELATED"/>
    <property type="match status" value="1"/>
</dbReference>